<accession>A0ACB7VM12</accession>
<evidence type="ECO:0000313" key="2">
    <source>
        <dbReference type="Proteomes" id="UP000827976"/>
    </source>
</evidence>
<comment type="caution">
    <text evidence="1">The sequence shown here is derived from an EMBL/GenBank/DDBJ whole genome shotgun (WGS) entry which is preliminary data.</text>
</comment>
<dbReference type="Proteomes" id="UP000827976">
    <property type="component" value="Chromosome 8"/>
</dbReference>
<sequence length="509" mass="58044">MACWILLLSIFFPLLFLLFQLMRKRSTSFPLNWPILGMLPGILMQVHRVHDWCTEVLTESPNFTFMFHGPWFSKMHLLFTCDPANINHILNLNVSNYPKGENFKDIFDILGDGLITTDSESWKNQRKLARLSMAKSRFHSAVGSCTLEKMNNTLLPLLNKMAADNSSPELKINLQDLIWKFTFDVFCLLITGVDPGYLGGNSSVSPFAKAIEEIEHILVIRHTVPVVWWKLQRFFGVGSEKKMADARKVVDSFVEQLISNQKQDQEQEKDASATADLLTLYMELIKDEEWMCFRSDKFLRDSLLTFLAAGQGTVALALSWFFWLVAMNPRVEAKLEEEIKSKRTNDHDHKEMDELIYLHAALCEALRLFPSVPLNHKSVLKTDVLPSGHTVCPGTEIIISMYALGRMKGIWGEDCMEFKPERWINYDEKGNYQLRFEASYKFGAFGCGPRTCVGRGISFIVMKLVASALIYNFHFEVVHGHVVQPNVSVVLGMKNGLMVKVHKRSSNTG</sequence>
<organism evidence="1 2">
    <name type="scientific">Dioscorea alata</name>
    <name type="common">Purple yam</name>
    <dbReference type="NCBI Taxonomy" id="55571"/>
    <lineage>
        <taxon>Eukaryota</taxon>
        <taxon>Viridiplantae</taxon>
        <taxon>Streptophyta</taxon>
        <taxon>Embryophyta</taxon>
        <taxon>Tracheophyta</taxon>
        <taxon>Spermatophyta</taxon>
        <taxon>Magnoliopsida</taxon>
        <taxon>Liliopsida</taxon>
        <taxon>Dioscoreales</taxon>
        <taxon>Dioscoreaceae</taxon>
        <taxon>Dioscorea</taxon>
    </lineage>
</organism>
<reference evidence="2" key="1">
    <citation type="journal article" date="2022" name="Nat. Commun.">
        <title>Chromosome evolution and the genetic basis of agronomically important traits in greater yam.</title>
        <authorList>
            <person name="Bredeson J.V."/>
            <person name="Lyons J.B."/>
            <person name="Oniyinde I.O."/>
            <person name="Okereke N.R."/>
            <person name="Kolade O."/>
            <person name="Nnabue I."/>
            <person name="Nwadili C.O."/>
            <person name="Hribova E."/>
            <person name="Parker M."/>
            <person name="Nwogha J."/>
            <person name="Shu S."/>
            <person name="Carlson J."/>
            <person name="Kariba R."/>
            <person name="Muthemba S."/>
            <person name="Knop K."/>
            <person name="Barton G.J."/>
            <person name="Sherwood A.V."/>
            <person name="Lopez-Montes A."/>
            <person name="Asiedu R."/>
            <person name="Jamnadass R."/>
            <person name="Muchugi A."/>
            <person name="Goodstein D."/>
            <person name="Egesi C.N."/>
            <person name="Featherston J."/>
            <person name="Asfaw A."/>
            <person name="Simpson G.G."/>
            <person name="Dolezel J."/>
            <person name="Hendre P.S."/>
            <person name="Van Deynze A."/>
            <person name="Kumar P.L."/>
            <person name="Obidiegwu J.E."/>
            <person name="Bhattacharjee R."/>
            <person name="Rokhsar D.S."/>
        </authorList>
    </citation>
    <scope>NUCLEOTIDE SEQUENCE [LARGE SCALE GENOMIC DNA]</scope>
    <source>
        <strain evidence="2">cv. TDa95/00328</strain>
    </source>
</reference>
<dbReference type="EMBL" id="CM037018">
    <property type="protein sequence ID" value="KAH7675057.1"/>
    <property type="molecule type" value="Genomic_DNA"/>
</dbReference>
<name>A0ACB7VM12_DIOAL</name>
<proteinExistence type="predicted"/>
<evidence type="ECO:0000313" key="1">
    <source>
        <dbReference type="EMBL" id="KAH7675057.1"/>
    </source>
</evidence>
<gene>
    <name evidence="1" type="ORF">IHE45_08G113700</name>
</gene>
<protein>
    <submittedName>
        <fullName evidence="1">Cytochrome P450 E-class group I protein</fullName>
    </submittedName>
</protein>
<keyword evidence="2" id="KW-1185">Reference proteome</keyword>